<feature type="signal peptide" evidence="1">
    <location>
        <begin position="1"/>
        <end position="22"/>
    </location>
</feature>
<evidence type="ECO:0000256" key="1">
    <source>
        <dbReference type="SAM" id="SignalP"/>
    </source>
</evidence>
<protein>
    <submittedName>
        <fullName evidence="2">Uncharacterized protein</fullName>
    </submittedName>
</protein>
<evidence type="ECO:0000313" key="3">
    <source>
        <dbReference type="Proteomes" id="UP001172102"/>
    </source>
</evidence>
<keyword evidence="3" id="KW-1185">Reference proteome</keyword>
<keyword evidence="1" id="KW-0732">Signal</keyword>
<evidence type="ECO:0000313" key="2">
    <source>
        <dbReference type="EMBL" id="KAK0731715.1"/>
    </source>
</evidence>
<sequence length="127" mass="13409">MLCGIHKIIGLVLSVTIPVMIAASNHVDVELAKLSPFTLSPAPKLQMSPQISVFCLEYKNWPLSLFLSRVSNTSNTNDRFSAGIGSLGGGFIQSKSLSKRREIISYGVSPSTSSASGSIPAGAAPRM</sequence>
<dbReference type="Proteomes" id="UP001172102">
    <property type="component" value="Unassembled WGS sequence"/>
</dbReference>
<feature type="chain" id="PRO_5041427862" evidence="1">
    <location>
        <begin position="23"/>
        <end position="127"/>
    </location>
</feature>
<organism evidence="2 3">
    <name type="scientific">Lasiosphaeris hirsuta</name>
    <dbReference type="NCBI Taxonomy" id="260670"/>
    <lineage>
        <taxon>Eukaryota</taxon>
        <taxon>Fungi</taxon>
        <taxon>Dikarya</taxon>
        <taxon>Ascomycota</taxon>
        <taxon>Pezizomycotina</taxon>
        <taxon>Sordariomycetes</taxon>
        <taxon>Sordariomycetidae</taxon>
        <taxon>Sordariales</taxon>
        <taxon>Lasiosphaeriaceae</taxon>
        <taxon>Lasiosphaeris</taxon>
    </lineage>
</organism>
<dbReference type="AlphaFoldDB" id="A0AA40BCF8"/>
<dbReference type="EMBL" id="JAUKUA010000001">
    <property type="protein sequence ID" value="KAK0731715.1"/>
    <property type="molecule type" value="Genomic_DNA"/>
</dbReference>
<comment type="caution">
    <text evidence="2">The sequence shown here is derived from an EMBL/GenBank/DDBJ whole genome shotgun (WGS) entry which is preliminary data.</text>
</comment>
<gene>
    <name evidence="2" type="ORF">B0H67DRAFT_565701</name>
</gene>
<proteinExistence type="predicted"/>
<name>A0AA40BCF8_9PEZI</name>
<accession>A0AA40BCF8</accession>
<reference evidence="2" key="1">
    <citation type="submission" date="2023-06" db="EMBL/GenBank/DDBJ databases">
        <title>Genome-scale phylogeny and comparative genomics of the fungal order Sordariales.</title>
        <authorList>
            <consortium name="Lawrence Berkeley National Laboratory"/>
            <person name="Hensen N."/>
            <person name="Bonometti L."/>
            <person name="Westerberg I."/>
            <person name="Brannstrom I.O."/>
            <person name="Guillou S."/>
            <person name="Cros-Aarteil S."/>
            <person name="Calhoun S."/>
            <person name="Haridas S."/>
            <person name="Kuo A."/>
            <person name="Mondo S."/>
            <person name="Pangilinan J."/>
            <person name="Riley R."/>
            <person name="Labutti K."/>
            <person name="Andreopoulos B."/>
            <person name="Lipzen A."/>
            <person name="Chen C."/>
            <person name="Yanf M."/>
            <person name="Daum C."/>
            <person name="Ng V."/>
            <person name="Clum A."/>
            <person name="Steindorff A."/>
            <person name="Ohm R."/>
            <person name="Martin F."/>
            <person name="Silar P."/>
            <person name="Natvig D."/>
            <person name="Lalanne C."/>
            <person name="Gautier V."/>
            <person name="Ament-Velasquez S.L."/>
            <person name="Kruys A."/>
            <person name="Hutchinson M.I."/>
            <person name="Powell A.J."/>
            <person name="Barry K."/>
            <person name="Miller A.N."/>
            <person name="Grigoriev I.V."/>
            <person name="Debuchy R."/>
            <person name="Gladieux P."/>
            <person name="Thoren M.H."/>
            <person name="Johannesson H."/>
        </authorList>
    </citation>
    <scope>NUCLEOTIDE SEQUENCE</scope>
    <source>
        <strain evidence="2">SMH4607-1</strain>
    </source>
</reference>